<reference evidence="16 17" key="1">
    <citation type="submission" date="2018-06" db="EMBL/GenBank/DDBJ databases">
        <authorList>
            <consortium name="Pathogen Informatics"/>
            <person name="Doyle S."/>
        </authorList>
    </citation>
    <scope>NUCLEOTIDE SEQUENCE [LARGE SCALE GENOMIC DNA]</scope>
    <source>
        <strain evidence="16 17">NCTC8081</strain>
    </source>
</reference>
<organism evidence="16 17">
    <name type="scientific">Clostridium perfringens</name>
    <dbReference type="NCBI Taxonomy" id="1502"/>
    <lineage>
        <taxon>Bacteria</taxon>
        <taxon>Bacillati</taxon>
        <taxon>Bacillota</taxon>
        <taxon>Clostridia</taxon>
        <taxon>Eubacteriales</taxon>
        <taxon>Clostridiaceae</taxon>
        <taxon>Clostridium</taxon>
    </lineage>
</organism>
<dbReference type="InterPro" id="IPR004193">
    <property type="entry name" value="Glyco_hydro_13_N"/>
</dbReference>
<dbReference type="SUPFAM" id="SSF81296">
    <property type="entry name" value="E set domains"/>
    <property type="match status" value="1"/>
</dbReference>
<dbReference type="PANTHER" id="PTHR43002">
    <property type="entry name" value="GLYCOGEN DEBRANCHING ENZYME"/>
    <property type="match status" value="1"/>
</dbReference>
<dbReference type="Pfam" id="PF03714">
    <property type="entry name" value="PUD"/>
    <property type="match status" value="2"/>
</dbReference>
<comment type="catalytic activity">
    <reaction evidence="9">
        <text>Hydrolysis of (1-&gt;6)-alpha-D-glucosidic linkages in pullulan, amylopectin and glycogen, and in the alpha- and beta-limit dextrins of amylopectin and glycogen.</text>
        <dbReference type="EC" id="3.2.1.41"/>
    </reaction>
</comment>
<dbReference type="AlphaFoldDB" id="A0A2X3C0D0"/>
<evidence type="ECO:0000256" key="3">
    <source>
        <dbReference type="ARBA" id="ARBA00022525"/>
    </source>
</evidence>
<dbReference type="CDD" id="cd11341">
    <property type="entry name" value="AmyAc_Pullulanase_LD-like"/>
    <property type="match status" value="1"/>
</dbReference>
<keyword evidence="4" id="KW-0732">Signal</keyword>
<dbReference type="CDD" id="cd02860">
    <property type="entry name" value="E_set_Pullulanase"/>
    <property type="match status" value="1"/>
</dbReference>
<evidence type="ECO:0000256" key="1">
    <source>
        <dbReference type="ARBA" id="ARBA00008061"/>
    </source>
</evidence>
<dbReference type="InterPro" id="IPR013783">
    <property type="entry name" value="Ig-like_fold"/>
</dbReference>
<dbReference type="Gene3D" id="3.20.20.80">
    <property type="entry name" value="Glycosidases"/>
    <property type="match status" value="1"/>
</dbReference>
<dbReference type="CDD" id="cd10315">
    <property type="entry name" value="CBM41_pullulanase"/>
    <property type="match status" value="2"/>
</dbReference>
<keyword evidence="7" id="KW-0572">Peptidoglycan-anchor</keyword>
<evidence type="ECO:0000256" key="5">
    <source>
        <dbReference type="ARBA" id="ARBA00022801"/>
    </source>
</evidence>
<dbReference type="Pfam" id="PF02922">
    <property type="entry name" value="CBM_48"/>
    <property type="match status" value="1"/>
</dbReference>
<dbReference type="InterPro" id="IPR013780">
    <property type="entry name" value="Glyco_hydro_b"/>
</dbReference>
<dbReference type="RefSeq" id="WP_111945353.1">
    <property type="nucleotide sequence ID" value="NZ_CATNYA010000015.1"/>
</dbReference>
<dbReference type="InterPro" id="IPR005323">
    <property type="entry name" value="CBM41_pullulanase"/>
</dbReference>
<evidence type="ECO:0000256" key="9">
    <source>
        <dbReference type="ARBA" id="ARBA00023965"/>
    </source>
</evidence>
<dbReference type="InterPro" id="IPR013784">
    <property type="entry name" value="Carb-bd-like_fold"/>
</dbReference>
<keyword evidence="6" id="KW-0106">Calcium</keyword>
<dbReference type="EC" id="3.2.1.41" evidence="10"/>
<protein>
    <recommendedName>
        <fullName evidence="10">pullulanase</fullName>
        <ecNumber evidence="10">3.2.1.41</ecNumber>
    </recommendedName>
    <alternativeName>
        <fullName evidence="11">Alpha-dextrin endo-1,6-alpha-glucosidase</fullName>
    </alternativeName>
    <alternativeName>
        <fullName evidence="12">Pullulan 6-glucanohydrolase</fullName>
    </alternativeName>
</protein>
<dbReference type="NCBIfam" id="TIGR02104">
    <property type="entry name" value="pulA_typeI"/>
    <property type="match status" value="1"/>
</dbReference>
<gene>
    <name evidence="16" type="primary">amyX</name>
    <name evidence="16" type="ORF">NCTC8081_00633</name>
</gene>
<dbReference type="Pfam" id="PF21653">
    <property type="entry name" value="pulA_all-beta"/>
    <property type="match status" value="1"/>
</dbReference>
<dbReference type="EMBL" id="UAWO01000002">
    <property type="protein sequence ID" value="SQC06523.1"/>
    <property type="molecule type" value="Genomic_DNA"/>
</dbReference>
<dbReference type="Pfam" id="PF16403">
    <property type="entry name" value="Bact_surface_Ig-like"/>
    <property type="match status" value="1"/>
</dbReference>
<evidence type="ECO:0000256" key="8">
    <source>
        <dbReference type="ARBA" id="ARBA00023295"/>
    </source>
</evidence>
<dbReference type="InterPro" id="IPR032179">
    <property type="entry name" value="Cry22Aa_Ig-like"/>
</dbReference>
<evidence type="ECO:0000259" key="15">
    <source>
        <dbReference type="SMART" id="SM00642"/>
    </source>
</evidence>
<keyword evidence="8 16" id="KW-0326">Glycosidase</keyword>
<dbReference type="GO" id="GO:0005975">
    <property type="term" value="P:carbohydrate metabolic process"/>
    <property type="evidence" value="ECO:0007669"/>
    <property type="project" value="InterPro"/>
</dbReference>
<dbReference type="InterPro" id="IPR014756">
    <property type="entry name" value="Ig_E-set"/>
</dbReference>
<dbReference type="Gene3D" id="2.60.40.1110">
    <property type="match status" value="2"/>
</dbReference>
<accession>A0A2X3C0D0</accession>
<proteinExistence type="inferred from homology"/>
<evidence type="ECO:0000256" key="11">
    <source>
        <dbReference type="ARBA" id="ARBA00029618"/>
    </source>
</evidence>
<keyword evidence="5 16" id="KW-0378">Hydrolase</keyword>
<name>A0A2X3C0D0_CLOPF</name>
<evidence type="ECO:0000256" key="12">
    <source>
        <dbReference type="ARBA" id="ARBA00031076"/>
    </source>
</evidence>
<dbReference type="InterPro" id="IPR017853">
    <property type="entry name" value="GH"/>
</dbReference>
<evidence type="ECO:0000313" key="17">
    <source>
        <dbReference type="Proteomes" id="UP000250234"/>
    </source>
</evidence>
<dbReference type="Gene3D" id="2.60.40.10">
    <property type="entry name" value="Immunoglobulins"/>
    <property type="match status" value="2"/>
</dbReference>
<evidence type="ECO:0000256" key="13">
    <source>
        <dbReference type="SAM" id="MobiDB-lite"/>
    </source>
</evidence>
<evidence type="ECO:0000256" key="7">
    <source>
        <dbReference type="ARBA" id="ARBA00023088"/>
    </source>
</evidence>
<dbReference type="SUPFAM" id="SSF51011">
    <property type="entry name" value="Glycosyl hydrolase domain"/>
    <property type="match status" value="1"/>
</dbReference>
<dbReference type="Pfam" id="PF00746">
    <property type="entry name" value="Gram_pos_anchor"/>
    <property type="match status" value="1"/>
</dbReference>
<dbReference type="InterPro" id="IPR019931">
    <property type="entry name" value="LPXTG_anchor"/>
</dbReference>
<feature type="region of interest" description="Disordered" evidence="13">
    <location>
        <begin position="1014"/>
        <end position="1034"/>
    </location>
</feature>
<dbReference type="Gene3D" id="2.60.40.1180">
    <property type="entry name" value="Golgi alpha-mannosidase II"/>
    <property type="match status" value="1"/>
</dbReference>
<dbReference type="Proteomes" id="UP000250234">
    <property type="component" value="Unassembled WGS sequence"/>
</dbReference>
<evidence type="ECO:0000256" key="10">
    <source>
        <dbReference type="ARBA" id="ARBA00024062"/>
    </source>
</evidence>
<dbReference type="NCBIfam" id="TIGR01167">
    <property type="entry name" value="LPXTG_anchor"/>
    <property type="match status" value="1"/>
</dbReference>
<comment type="similarity">
    <text evidence="1">Belongs to the glycosyl hydrolase 13 family.</text>
</comment>
<evidence type="ECO:0000256" key="6">
    <source>
        <dbReference type="ARBA" id="ARBA00022837"/>
    </source>
</evidence>
<evidence type="ECO:0000313" key="16">
    <source>
        <dbReference type="EMBL" id="SQC06523.1"/>
    </source>
</evidence>
<dbReference type="InterPro" id="IPR049117">
    <property type="entry name" value="pulA_all-beta"/>
</dbReference>
<keyword evidence="14" id="KW-0472">Membrane</keyword>
<keyword evidence="14" id="KW-0812">Transmembrane</keyword>
<dbReference type="InterPro" id="IPR006047">
    <property type="entry name" value="GH13_cat_dom"/>
</dbReference>
<dbReference type="Pfam" id="PF00128">
    <property type="entry name" value="Alpha-amylase"/>
    <property type="match status" value="1"/>
</dbReference>
<dbReference type="SUPFAM" id="SSF49452">
    <property type="entry name" value="Starch-binding domain-like"/>
    <property type="match status" value="2"/>
</dbReference>
<sequence>MRKIKKILSVFLSLIFIITVAQIPKIAKADEKGTEGVYIKIRYNRPDKNYDGWNLWTWERDLNGIDSNTEVIQFIGKDEQGEFAVVKTNVNEGKLGFILRRSESGNEWAENYFGKDNFVELSKGDQEVVINHKDGERDFEVKPLNRDFDKVTLNLHYYRFDGNYNNWDVWSWLDGVKGGEGYGLSGEDSYGKTSTIIFDNVKDADPRGIGVIIRRPDWSDKDVHVDRFINLAYANNNGEINAYLVQNNPEIVYREKDAVKDPAISSAKIDSINEINFKTNVKMEAQYMNEKVILKENGISKPISVTIPETLDSGKILTENNLDLTKEYTLEIEGFKPATVTLGKIFADKEFEKLYHYNGELGALYKKDKTDFVLWAPMATSVKLALYNTGDYTKETKPVEVIEMTKGEKGIWITSLNGDKNGVYYDYLVTNNGKEENVTDPYAKAVGVNGRRAMVIDLTSTNPEGWKEDKKPEFIDPTDAVIYEIHIRDFSIDDSSNSKMEIRGKYEGMWQPNTTLPANKNIKTGIEHLKELGVTHVHLLPTFDHRSIDETKLNTEQYNWGYDPQNYNVPEGSYSTDPYKAEVRVKEFKEMIREFHKAGIRVVMDVVYNHTGATSDSHLNLAVPDYYYRQNASGGFSNGSGCGNELASERSMVRKMMVDSVKYWANEYHIDGFRFDLMGLHDIETMKTIRSELNKIDDSILIYGEGWTGGDTPLPEEQRALKKNTPQYGEMQIAAFSDDMRDGVKGHVFDSNKPGFVNGYNGLEEIVKFGIVGSVKHSGVKYGVSPSPYDGYGVEPWANEPYQTVNYVSAHDNLTLWDKLQTTNPDTSKEELEAMNKMASAIVLTSQGIPFFQGGEEMARTKVNSDGSFNHNSYNAPDSVNKIDWTRKEEYNDLFNYYKGLIELRKSHKVFRMNRTKDIQNNLTFLEKGKNFENDNVVAYTLDNKNIKDSWKDVAVIFNANKEPVEVTLPMENWTLVVDGNKAGTEKISEIKGNKVQVPAQSSYVLVQKNSFDNNVEPDVNEPNTEKPSENGTPVINAKDLELNLGEKFDPLSGVTAFDKEDGDLTSKIEVLENTVNKDKVGAYKVTYSVSDKDGNKTTKTITVKVLNKNTTGDSLPNTGGQSSLIFGLAGLILVILGFMFFKKKKNLVK</sequence>
<dbReference type="GO" id="GO:0051060">
    <property type="term" value="F:pullulanase activity"/>
    <property type="evidence" value="ECO:0007669"/>
    <property type="project" value="UniProtKB-EC"/>
</dbReference>
<evidence type="ECO:0000256" key="4">
    <source>
        <dbReference type="ARBA" id="ARBA00022729"/>
    </source>
</evidence>
<keyword evidence="2" id="KW-0134">Cell wall</keyword>
<dbReference type="SMART" id="SM00642">
    <property type="entry name" value="Aamy"/>
    <property type="match status" value="1"/>
</dbReference>
<feature type="domain" description="Glycosyl hydrolase family 13 catalytic" evidence="15">
    <location>
        <begin position="484"/>
        <end position="905"/>
    </location>
</feature>
<evidence type="ECO:0000256" key="2">
    <source>
        <dbReference type="ARBA" id="ARBA00022512"/>
    </source>
</evidence>
<keyword evidence="3" id="KW-0964">Secreted</keyword>
<evidence type="ECO:0000256" key="14">
    <source>
        <dbReference type="SAM" id="Phobius"/>
    </source>
</evidence>
<keyword evidence="14" id="KW-1133">Transmembrane helix</keyword>
<dbReference type="SUPFAM" id="SSF51445">
    <property type="entry name" value="(Trans)glycosidases"/>
    <property type="match status" value="1"/>
</dbReference>
<feature type="transmembrane region" description="Helical" evidence="14">
    <location>
        <begin position="1125"/>
        <end position="1142"/>
    </location>
</feature>
<dbReference type="InterPro" id="IPR011840">
    <property type="entry name" value="PulA_typeI"/>
</dbReference>
<dbReference type="GO" id="GO:0030246">
    <property type="term" value="F:carbohydrate binding"/>
    <property type="evidence" value="ECO:0007669"/>
    <property type="project" value="InterPro"/>
</dbReference>